<comment type="caution">
    <text evidence="1">The sequence shown here is derived from an EMBL/GenBank/DDBJ whole genome shotgun (WGS) entry which is preliminary data.</text>
</comment>
<keyword evidence="2" id="KW-1185">Reference proteome</keyword>
<proteinExistence type="predicted"/>
<protein>
    <submittedName>
        <fullName evidence="1">Uncharacterized protein</fullName>
    </submittedName>
</protein>
<reference evidence="1 2" key="1">
    <citation type="submission" date="2024-09" db="EMBL/GenBank/DDBJ databases">
        <title>Rethinking Asexuality: The Enigmatic Case of Functional Sexual Genes in Lepraria (Stereocaulaceae).</title>
        <authorList>
            <person name="Doellman M."/>
            <person name="Sun Y."/>
            <person name="Barcenas-Pena A."/>
            <person name="Lumbsch H.T."/>
            <person name="Grewe F."/>
        </authorList>
    </citation>
    <scope>NUCLEOTIDE SEQUENCE [LARGE SCALE GENOMIC DNA]</scope>
    <source>
        <strain evidence="1 2">Grewe 0041</strain>
    </source>
</reference>
<sequence length="196" mass="22472">MRLYPETKSPFCSPEKEEATYVSKLSTHVQMYALGEKYGIERLKKEAAWRFQENLKALRLPSKPLGVLEVIPAIYTTTSESDRGLRDDVVNICASGRKLIKTVPDFKAIALQVSEFSFAVLLKLDDRLEIKENEKPYGKPCAWCSSQEKWKIAKVKCECGKWEEVYGRKFKRRSEKSACVGHVHWACENIGYWLGS</sequence>
<organism evidence="1 2">
    <name type="scientific">Lepraria finkii</name>
    <dbReference type="NCBI Taxonomy" id="1340010"/>
    <lineage>
        <taxon>Eukaryota</taxon>
        <taxon>Fungi</taxon>
        <taxon>Dikarya</taxon>
        <taxon>Ascomycota</taxon>
        <taxon>Pezizomycotina</taxon>
        <taxon>Lecanoromycetes</taxon>
        <taxon>OSLEUM clade</taxon>
        <taxon>Lecanoromycetidae</taxon>
        <taxon>Lecanorales</taxon>
        <taxon>Lecanorineae</taxon>
        <taxon>Stereocaulaceae</taxon>
        <taxon>Lepraria</taxon>
    </lineage>
</organism>
<gene>
    <name evidence="1" type="ORF">ABVK25_007628</name>
</gene>
<evidence type="ECO:0000313" key="2">
    <source>
        <dbReference type="Proteomes" id="UP001590951"/>
    </source>
</evidence>
<accession>A0ABR4B5L3</accession>
<evidence type="ECO:0000313" key="1">
    <source>
        <dbReference type="EMBL" id="KAL2052186.1"/>
    </source>
</evidence>
<name>A0ABR4B5L3_9LECA</name>
<dbReference type="EMBL" id="JBHFEH010000029">
    <property type="protein sequence ID" value="KAL2052186.1"/>
    <property type="molecule type" value="Genomic_DNA"/>
</dbReference>
<dbReference type="PANTHER" id="PTHR47843:SF5">
    <property type="entry name" value="BTB_POZ DOMAIN PROTEIN"/>
    <property type="match status" value="1"/>
</dbReference>
<dbReference type="PANTHER" id="PTHR47843">
    <property type="entry name" value="BTB DOMAIN-CONTAINING PROTEIN-RELATED"/>
    <property type="match status" value="1"/>
</dbReference>
<dbReference type="Proteomes" id="UP001590951">
    <property type="component" value="Unassembled WGS sequence"/>
</dbReference>